<name>A0A4V3SDU6_OPIFE</name>
<evidence type="ECO:0000313" key="2">
    <source>
        <dbReference type="Proteomes" id="UP000308267"/>
    </source>
</evidence>
<protein>
    <submittedName>
        <fullName evidence="1">Uncharacterized protein</fullName>
    </submittedName>
</protein>
<proteinExistence type="predicted"/>
<sequence>MLGYVTIEVHGADMNDASRHARRLADNFLDDLDTMQRASRARDRRAMSHLETGARNSTMIGSPGTDALERRRSLSYTSTRSYVSSPPVSSSVHYYYPRRRYVSRAYYPPRHLATQYTPPVMMVGKSVYPTSSVYEPLRYEFPRTISNNVYVPPTNFYPQYTSSWQNNNPTGVLPTSGLRAHSPPRRHIMTPRAADYVRHGYYPWRRAYSLSDLYGDALEETVPRVIHTTIGRRTPLRSARLGSVPPVPVSHTYRPVYYASEVGLPPVVPGRTYYRTNRYITETPYYLTSYTTRTAEPSRPILTTHYASSPAPITQRYTYYYPSVITGKLQTPYRVGSQTSLSAEVERERRRIGRRMDDDLLEYKLPPPEYYREMRGSLRNLQGKMDEHRRLLDRYSGIDMAAAPTSVEDRIESKYQQLANRMGRSSTVTAKG</sequence>
<dbReference type="EMBL" id="SJOL01007716">
    <property type="protein sequence ID" value="TGZ62044.1"/>
    <property type="molecule type" value="Genomic_DNA"/>
</dbReference>
<evidence type="ECO:0000313" key="1">
    <source>
        <dbReference type="EMBL" id="TGZ62044.1"/>
    </source>
</evidence>
<reference evidence="1 2" key="1">
    <citation type="journal article" date="2019" name="BMC Genomics">
        <title>New insights from Opisthorchis felineus genome: update on genomics of the epidemiologically important liver flukes.</title>
        <authorList>
            <person name="Ershov N.I."/>
            <person name="Mordvinov V.A."/>
            <person name="Prokhortchouk E.B."/>
            <person name="Pakharukova M.Y."/>
            <person name="Gunbin K.V."/>
            <person name="Ustyantsev K."/>
            <person name="Genaev M.A."/>
            <person name="Blinov A.G."/>
            <person name="Mazur A."/>
            <person name="Boulygina E."/>
            <person name="Tsygankova S."/>
            <person name="Khrameeva E."/>
            <person name="Chekanov N."/>
            <person name="Fan G."/>
            <person name="Xiao A."/>
            <person name="Zhang H."/>
            <person name="Xu X."/>
            <person name="Yang H."/>
            <person name="Solovyev V."/>
            <person name="Lee S.M."/>
            <person name="Liu X."/>
            <person name="Afonnikov D.A."/>
            <person name="Skryabin K.G."/>
        </authorList>
    </citation>
    <scope>NUCLEOTIDE SEQUENCE [LARGE SCALE GENOMIC DNA]</scope>
    <source>
        <strain evidence="1">AK-0245</strain>
        <tissue evidence="1">Whole organism</tissue>
    </source>
</reference>
<dbReference type="Proteomes" id="UP000308267">
    <property type="component" value="Unassembled WGS sequence"/>
</dbReference>
<keyword evidence="2" id="KW-1185">Reference proteome</keyword>
<dbReference type="OrthoDB" id="6257300at2759"/>
<comment type="caution">
    <text evidence="1">The sequence shown here is derived from an EMBL/GenBank/DDBJ whole genome shotgun (WGS) entry which is preliminary data.</text>
</comment>
<gene>
    <name evidence="1" type="ORF">CRM22_007653</name>
</gene>
<organism evidence="1 2">
    <name type="scientific">Opisthorchis felineus</name>
    <dbReference type="NCBI Taxonomy" id="147828"/>
    <lineage>
        <taxon>Eukaryota</taxon>
        <taxon>Metazoa</taxon>
        <taxon>Spiralia</taxon>
        <taxon>Lophotrochozoa</taxon>
        <taxon>Platyhelminthes</taxon>
        <taxon>Trematoda</taxon>
        <taxon>Digenea</taxon>
        <taxon>Opisthorchiida</taxon>
        <taxon>Opisthorchiata</taxon>
        <taxon>Opisthorchiidae</taxon>
        <taxon>Opisthorchis</taxon>
    </lineage>
</organism>
<dbReference type="AlphaFoldDB" id="A0A4V3SDU6"/>
<accession>A0A4V3SDU6</accession>